<feature type="region of interest" description="Disordered" evidence="2">
    <location>
        <begin position="125"/>
        <end position="149"/>
    </location>
</feature>
<sequence>MEDMQYIATKLRKLREEKGLTQEEVAKALNIAKSTLGNYEIGRRTPDLPMLTKLAEFYGVSLDYFRPNGHSPTPWWERDEPPSDIELWEFVQKHSNLKLMGDPLDEDAKHDILLFLRAAHEHIKQERKKKAAEAAKREGISQDHSEGSE</sequence>
<dbReference type="Gene3D" id="1.10.260.40">
    <property type="entry name" value="lambda repressor-like DNA-binding domains"/>
    <property type="match status" value="1"/>
</dbReference>
<dbReference type="InterPro" id="IPR010982">
    <property type="entry name" value="Lambda_DNA-bd_dom_sf"/>
</dbReference>
<dbReference type="AlphaFoldDB" id="A0A1W1VWV8"/>
<evidence type="ECO:0000256" key="2">
    <source>
        <dbReference type="SAM" id="MobiDB-lite"/>
    </source>
</evidence>
<keyword evidence="5" id="KW-1185">Reference proteome</keyword>
<gene>
    <name evidence="4" type="ORF">SAMN00808754_1977</name>
</gene>
<evidence type="ECO:0000313" key="4">
    <source>
        <dbReference type="EMBL" id="SMB97835.1"/>
    </source>
</evidence>
<dbReference type="SUPFAM" id="SSF47413">
    <property type="entry name" value="lambda repressor-like DNA-binding domains"/>
    <property type="match status" value="1"/>
</dbReference>
<dbReference type="PROSITE" id="PS50943">
    <property type="entry name" value="HTH_CROC1"/>
    <property type="match status" value="1"/>
</dbReference>
<proteinExistence type="predicted"/>
<dbReference type="InterPro" id="IPR001387">
    <property type="entry name" value="Cro/C1-type_HTH"/>
</dbReference>
<dbReference type="Proteomes" id="UP000192569">
    <property type="component" value="Chromosome I"/>
</dbReference>
<dbReference type="CDD" id="cd00093">
    <property type="entry name" value="HTH_XRE"/>
    <property type="match status" value="1"/>
</dbReference>
<dbReference type="SMART" id="SM00530">
    <property type="entry name" value="HTH_XRE"/>
    <property type="match status" value="1"/>
</dbReference>
<evidence type="ECO:0000313" key="5">
    <source>
        <dbReference type="Proteomes" id="UP000192569"/>
    </source>
</evidence>
<name>A0A1W1VWV8_9FIRM</name>
<dbReference type="GO" id="GO:0003677">
    <property type="term" value="F:DNA binding"/>
    <property type="evidence" value="ECO:0007669"/>
    <property type="project" value="UniProtKB-KW"/>
</dbReference>
<keyword evidence="1" id="KW-0238">DNA-binding</keyword>
<dbReference type="STRING" id="698762.SAMN00808754_1977"/>
<feature type="domain" description="HTH cro/C1-type" evidence="3">
    <location>
        <begin position="11"/>
        <end position="65"/>
    </location>
</feature>
<dbReference type="EMBL" id="LT838272">
    <property type="protein sequence ID" value="SMB97835.1"/>
    <property type="molecule type" value="Genomic_DNA"/>
</dbReference>
<dbReference type="RefSeq" id="WP_231967688.1">
    <property type="nucleotide sequence ID" value="NZ_LT838272.1"/>
</dbReference>
<feature type="compositionally biased region" description="Basic and acidic residues" evidence="2">
    <location>
        <begin position="131"/>
        <end position="149"/>
    </location>
</feature>
<dbReference type="PANTHER" id="PTHR46558:SF11">
    <property type="entry name" value="HTH-TYPE TRANSCRIPTIONAL REGULATOR XRE"/>
    <property type="match status" value="1"/>
</dbReference>
<dbReference type="Pfam" id="PF01381">
    <property type="entry name" value="HTH_3"/>
    <property type="match status" value="1"/>
</dbReference>
<organism evidence="4 5">
    <name type="scientific">Thermanaeromonas toyohensis ToBE</name>
    <dbReference type="NCBI Taxonomy" id="698762"/>
    <lineage>
        <taxon>Bacteria</taxon>
        <taxon>Bacillati</taxon>
        <taxon>Bacillota</taxon>
        <taxon>Clostridia</taxon>
        <taxon>Neomoorellales</taxon>
        <taxon>Neomoorellaceae</taxon>
        <taxon>Thermanaeromonas</taxon>
    </lineage>
</organism>
<evidence type="ECO:0000259" key="3">
    <source>
        <dbReference type="PROSITE" id="PS50943"/>
    </source>
</evidence>
<accession>A0A1W1VWV8</accession>
<reference evidence="4 5" key="1">
    <citation type="submission" date="2017-04" db="EMBL/GenBank/DDBJ databases">
        <authorList>
            <person name="Afonso C.L."/>
            <person name="Miller P.J."/>
            <person name="Scott M.A."/>
            <person name="Spackman E."/>
            <person name="Goraichik I."/>
            <person name="Dimitrov K.M."/>
            <person name="Suarez D.L."/>
            <person name="Swayne D.E."/>
        </authorList>
    </citation>
    <scope>NUCLEOTIDE SEQUENCE [LARGE SCALE GENOMIC DNA]</scope>
    <source>
        <strain evidence="4 5">ToBE</strain>
    </source>
</reference>
<protein>
    <submittedName>
        <fullName evidence="4">Helix-turn-helix</fullName>
    </submittedName>
</protein>
<evidence type="ECO:0000256" key="1">
    <source>
        <dbReference type="ARBA" id="ARBA00023125"/>
    </source>
</evidence>
<dbReference type="PANTHER" id="PTHR46558">
    <property type="entry name" value="TRACRIPTIONAL REGULATORY PROTEIN-RELATED-RELATED"/>
    <property type="match status" value="1"/>
</dbReference>